<accession>D5C1X8</accession>
<dbReference type="RefSeq" id="WP_013034415.1">
    <property type="nucleotide sequence ID" value="NC_013960.1"/>
</dbReference>
<proteinExistence type="predicted"/>
<feature type="domain" description="EF-hand" evidence="2">
    <location>
        <begin position="67"/>
        <end position="102"/>
    </location>
</feature>
<keyword evidence="4" id="KW-1185">Reference proteome</keyword>
<dbReference type="PROSITE" id="PS50222">
    <property type="entry name" value="EF_HAND_2"/>
    <property type="match status" value="1"/>
</dbReference>
<dbReference type="SUPFAM" id="SSF47473">
    <property type="entry name" value="EF-hand"/>
    <property type="match status" value="1"/>
</dbReference>
<dbReference type="OrthoDB" id="5772105at2"/>
<dbReference type="EMBL" id="CP001798">
    <property type="protein sequence ID" value="ADE16566.1"/>
    <property type="molecule type" value="Genomic_DNA"/>
</dbReference>
<dbReference type="InterPro" id="IPR011992">
    <property type="entry name" value="EF-hand-dom_pair"/>
</dbReference>
<keyword evidence="1" id="KW-0732">Signal</keyword>
<dbReference type="GO" id="GO:0005509">
    <property type="term" value="F:calcium ion binding"/>
    <property type="evidence" value="ECO:0007669"/>
    <property type="project" value="InterPro"/>
</dbReference>
<dbReference type="AlphaFoldDB" id="D5C1X8"/>
<reference evidence="4" key="1">
    <citation type="submission" date="2010-04" db="EMBL/GenBank/DDBJ databases">
        <title>Complete genome sequence of Nitrosococcus halophilus Nc4, a salt-adapted, aerobic obligate ammonia-oxidizing sulfur purple bacterium.</title>
        <authorList>
            <consortium name="US DOE Joint Genome Institute"/>
            <person name="Campbell M.A."/>
            <person name="Malfatti S.A."/>
            <person name="Chain P.S.G."/>
            <person name="Heidelberg J.F."/>
            <person name="Ward B.B."/>
            <person name="Klotz M.G."/>
        </authorList>
    </citation>
    <scope>NUCLEOTIDE SEQUENCE [LARGE SCALE GENOMIC DNA]</scope>
    <source>
        <strain evidence="4">Nc4</strain>
    </source>
</reference>
<dbReference type="InterPro" id="IPR002048">
    <property type="entry name" value="EF_hand_dom"/>
</dbReference>
<feature type="chain" id="PRO_5003069832" description="EF-hand domain-containing protein" evidence="1">
    <location>
        <begin position="34"/>
        <end position="112"/>
    </location>
</feature>
<organism evidence="3 4">
    <name type="scientific">Nitrosococcus halophilus (strain Nc4)</name>
    <dbReference type="NCBI Taxonomy" id="472759"/>
    <lineage>
        <taxon>Bacteria</taxon>
        <taxon>Pseudomonadati</taxon>
        <taxon>Pseudomonadota</taxon>
        <taxon>Gammaproteobacteria</taxon>
        <taxon>Chromatiales</taxon>
        <taxon>Chromatiaceae</taxon>
        <taxon>Nitrosococcus</taxon>
    </lineage>
</organism>
<gene>
    <name evidence="3" type="ordered locus">Nhal_3542</name>
</gene>
<evidence type="ECO:0000313" key="4">
    <source>
        <dbReference type="Proteomes" id="UP000001844"/>
    </source>
</evidence>
<evidence type="ECO:0000313" key="3">
    <source>
        <dbReference type="EMBL" id="ADE16566.1"/>
    </source>
</evidence>
<evidence type="ECO:0000259" key="2">
    <source>
        <dbReference type="PROSITE" id="PS50222"/>
    </source>
</evidence>
<dbReference type="Gene3D" id="1.10.238.10">
    <property type="entry name" value="EF-hand"/>
    <property type="match status" value="1"/>
</dbReference>
<evidence type="ECO:0000256" key="1">
    <source>
        <dbReference type="SAM" id="SignalP"/>
    </source>
</evidence>
<dbReference type="eggNOG" id="ENOG5033DXE">
    <property type="taxonomic scope" value="Bacteria"/>
</dbReference>
<dbReference type="Proteomes" id="UP000001844">
    <property type="component" value="Chromosome"/>
</dbReference>
<sequence length="112" mass="13168">MNDLILRIMQIKKSRVFVFFAALLFFLPGSLLAADDEEERWGTRQPTFTELDKNLDGFISKDEAEAWSDLSVDNKFNQVDKNNDDKLDYSEFRVFQNKKIKESIHDFIKPTE</sequence>
<name>D5C1X8_NITHN</name>
<dbReference type="HOGENOM" id="CLU_170299_0_0_6"/>
<dbReference type="PROSITE" id="PS00018">
    <property type="entry name" value="EF_HAND_1"/>
    <property type="match status" value="1"/>
</dbReference>
<feature type="signal peptide" evidence="1">
    <location>
        <begin position="1"/>
        <end position="33"/>
    </location>
</feature>
<dbReference type="Pfam" id="PF13202">
    <property type="entry name" value="EF-hand_5"/>
    <property type="match status" value="2"/>
</dbReference>
<dbReference type="STRING" id="472759.Nhal_3542"/>
<protein>
    <recommendedName>
        <fullName evidence="2">EF-hand domain-containing protein</fullName>
    </recommendedName>
</protein>
<dbReference type="InterPro" id="IPR018247">
    <property type="entry name" value="EF_Hand_1_Ca_BS"/>
</dbReference>
<dbReference type="KEGG" id="nhl:Nhal_3542"/>